<evidence type="ECO:0000313" key="12">
    <source>
        <dbReference type="EMBL" id="KIO27852.1"/>
    </source>
</evidence>
<dbReference type="Pfam" id="PF13364">
    <property type="entry name" value="BetaGal_ABD2"/>
    <property type="match status" value="2"/>
</dbReference>
<dbReference type="OrthoDB" id="1657402at2759"/>
<dbReference type="STRING" id="1051891.A0A0C3M2F0"/>
<dbReference type="InterPro" id="IPR025300">
    <property type="entry name" value="BetaGal_jelly_roll_dom"/>
</dbReference>
<evidence type="ECO:0000256" key="8">
    <source>
        <dbReference type="RuleBase" id="RU003679"/>
    </source>
</evidence>
<evidence type="ECO:0000256" key="3">
    <source>
        <dbReference type="ARBA" id="ARBA00012756"/>
    </source>
</evidence>
<accession>A0A0C3M2F0</accession>
<dbReference type="SUPFAM" id="SSF51445">
    <property type="entry name" value="(Trans)glycosidases"/>
    <property type="match status" value="1"/>
</dbReference>
<keyword evidence="4 9" id="KW-0732">Signal</keyword>
<dbReference type="GO" id="GO:0004565">
    <property type="term" value="F:beta-galactosidase activity"/>
    <property type="evidence" value="ECO:0007669"/>
    <property type="project" value="UniProtKB-EC"/>
</dbReference>
<feature type="domain" description="Glycoside hydrolase 35 catalytic" evidence="10">
    <location>
        <begin position="48"/>
        <end position="386"/>
    </location>
</feature>
<dbReference type="GO" id="GO:0005975">
    <property type="term" value="P:carbohydrate metabolic process"/>
    <property type="evidence" value="ECO:0007669"/>
    <property type="project" value="InterPro"/>
</dbReference>
<evidence type="ECO:0000313" key="13">
    <source>
        <dbReference type="Proteomes" id="UP000054248"/>
    </source>
</evidence>
<dbReference type="EC" id="3.2.1.23" evidence="3"/>
<name>A0A0C3M2F0_9AGAM</name>
<reference evidence="12 13" key="1">
    <citation type="submission" date="2014-04" db="EMBL/GenBank/DDBJ databases">
        <authorList>
            <consortium name="DOE Joint Genome Institute"/>
            <person name="Kuo A."/>
            <person name="Girlanda M."/>
            <person name="Perotto S."/>
            <person name="Kohler A."/>
            <person name="Nagy L.G."/>
            <person name="Floudas D."/>
            <person name="Copeland A."/>
            <person name="Barry K.W."/>
            <person name="Cichocki N."/>
            <person name="Veneault-Fourrey C."/>
            <person name="LaButti K."/>
            <person name="Lindquist E.A."/>
            <person name="Lipzen A."/>
            <person name="Lundell T."/>
            <person name="Morin E."/>
            <person name="Murat C."/>
            <person name="Sun H."/>
            <person name="Tunlid A."/>
            <person name="Henrissat B."/>
            <person name="Grigoriev I.V."/>
            <person name="Hibbett D.S."/>
            <person name="Martin F."/>
            <person name="Nordberg H.P."/>
            <person name="Cantor M.N."/>
            <person name="Hua S.X."/>
        </authorList>
    </citation>
    <scope>NUCLEOTIDE SEQUENCE [LARGE SCALE GENOMIC DNA]</scope>
    <source>
        <strain evidence="12 13">MUT 4182</strain>
    </source>
</reference>
<evidence type="ECO:0000256" key="4">
    <source>
        <dbReference type="ARBA" id="ARBA00022729"/>
    </source>
</evidence>
<evidence type="ECO:0000256" key="5">
    <source>
        <dbReference type="ARBA" id="ARBA00022801"/>
    </source>
</evidence>
<reference evidence="13" key="2">
    <citation type="submission" date="2015-01" db="EMBL/GenBank/DDBJ databases">
        <title>Evolutionary Origins and Diversification of the Mycorrhizal Mutualists.</title>
        <authorList>
            <consortium name="DOE Joint Genome Institute"/>
            <consortium name="Mycorrhizal Genomics Consortium"/>
            <person name="Kohler A."/>
            <person name="Kuo A."/>
            <person name="Nagy L.G."/>
            <person name="Floudas D."/>
            <person name="Copeland A."/>
            <person name="Barry K.W."/>
            <person name="Cichocki N."/>
            <person name="Veneault-Fourrey C."/>
            <person name="LaButti K."/>
            <person name="Lindquist E.A."/>
            <person name="Lipzen A."/>
            <person name="Lundell T."/>
            <person name="Morin E."/>
            <person name="Murat C."/>
            <person name="Riley R."/>
            <person name="Ohm R."/>
            <person name="Sun H."/>
            <person name="Tunlid A."/>
            <person name="Henrissat B."/>
            <person name="Grigoriev I.V."/>
            <person name="Hibbett D.S."/>
            <person name="Martin F."/>
        </authorList>
    </citation>
    <scope>NUCLEOTIDE SEQUENCE [LARGE SCALE GENOMIC DNA]</scope>
    <source>
        <strain evidence="13">MUT 4182</strain>
    </source>
</reference>
<dbReference type="PRINTS" id="PR00742">
    <property type="entry name" value="GLHYDRLASE35"/>
</dbReference>
<keyword evidence="5 12" id="KW-0378">Hydrolase</keyword>
<dbReference type="Gene3D" id="3.20.20.80">
    <property type="entry name" value="Glycosidases"/>
    <property type="match status" value="1"/>
</dbReference>
<feature type="domain" description="Beta-galactosidase jelly roll" evidence="11">
    <location>
        <begin position="654"/>
        <end position="767"/>
    </location>
</feature>
<dbReference type="AlphaFoldDB" id="A0A0C3M2F0"/>
<dbReference type="InterPro" id="IPR031330">
    <property type="entry name" value="Gly_Hdrlase_35_cat"/>
</dbReference>
<dbReference type="HOGENOM" id="CLU_005732_2_0_1"/>
<evidence type="ECO:0000256" key="1">
    <source>
        <dbReference type="ARBA" id="ARBA00001412"/>
    </source>
</evidence>
<comment type="similarity">
    <text evidence="2 8">Belongs to the glycosyl hydrolase 35 family.</text>
</comment>
<evidence type="ECO:0000256" key="9">
    <source>
        <dbReference type="SAM" id="SignalP"/>
    </source>
</evidence>
<feature type="chain" id="PRO_5002166777" description="beta-galactosidase" evidence="9">
    <location>
        <begin position="19"/>
        <end position="807"/>
    </location>
</feature>
<sequence length="807" mass="88882">MRFLPLLVLASQLAAANAVTSSSEHANPNPVKRDDNGYTKAVSWDKYSLTVNGQRIFVHGGEFHPFRLPVPDLWTDVFQKYKAAGLNTVSIYFHWGLSNPSKGVLDFDGVRALQPLLDAAKEIGLWVRRLPQTCHRYLGPYINAETSAGGMPHWVTAEVPGYLRTNSSSYTEAYTPYWEYMAEITAKNQITAGGPIILIQIDNEYVQYDSSGGNPGKAGYFDDLQKALRKKGVVIPTTYNDPGMNGNFVSGEGKVDIYGIDSYTGGFDCRIGAPLTSVATNYNQYHVATNPSQPLFIPEFQSGSIEPWGPTSVGYERCRVTFGSDYESLFNINLWANNVKMVSYYMAYGGTSWGHIPFHKVYTSYDYGAAIAENRWITPKYQELKRQGLFLRSAKEFITTDVVGNSTDSAIVPVTNSDVYVTYLKNPTTGAGFYIARHADSTSNINLPNLSSGWKYFDSLPEIKQNYSDKGWSLANKKTTNSPFKPYYGDSNGPILYGCEYKFCEGQVFWKGHFKATGAEKGVNLTINGGEAFAASVWLNGKFVKSTYGKSTYPAYTWPVLDPAIEETDEFFQFPAGSLLAGKDNVLTILHDNMGLNETNDWNAETSKSPRGIRGYKLQGADTTFDLWKVQGKLGGYTDYPDKIRGVLNEGGFYAERAGYHLPALPASVTNTWTSRSPPQGLSTSSPGVGFFRKQFTLDINSSLDAALSFNFKDVGSNPHWRATLWINGWAMGRVVGDMGPQFKFPVQEGILNYDGTNVVAVAIWVLEPGAVKVDVSMAVDAVVEGGIGKVSVVGATSTWQPRMGLV</sequence>
<dbReference type="PANTHER" id="PTHR23421">
    <property type="entry name" value="BETA-GALACTOSIDASE RELATED"/>
    <property type="match status" value="1"/>
</dbReference>
<keyword evidence="6" id="KW-0325">Glycoprotein</keyword>
<evidence type="ECO:0000259" key="10">
    <source>
        <dbReference type="Pfam" id="PF01301"/>
    </source>
</evidence>
<evidence type="ECO:0000256" key="2">
    <source>
        <dbReference type="ARBA" id="ARBA00009809"/>
    </source>
</evidence>
<protein>
    <recommendedName>
        <fullName evidence="3">beta-galactosidase</fullName>
        <ecNumber evidence="3">3.2.1.23</ecNumber>
    </recommendedName>
</protein>
<evidence type="ECO:0000259" key="11">
    <source>
        <dbReference type="Pfam" id="PF13364"/>
    </source>
</evidence>
<evidence type="ECO:0000256" key="6">
    <source>
        <dbReference type="ARBA" id="ARBA00023180"/>
    </source>
</evidence>
<keyword evidence="7" id="KW-0326">Glycosidase</keyword>
<dbReference type="Gene3D" id="2.102.20.10">
    <property type="entry name" value="Beta-galactosidase, domain 2"/>
    <property type="match status" value="1"/>
</dbReference>
<dbReference type="InterPro" id="IPR008979">
    <property type="entry name" value="Galactose-bd-like_sf"/>
</dbReference>
<dbReference type="InterPro" id="IPR017853">
    <property type="entry name" value="GH"/>
</dbReference>
<dbReference type="Proteomes" id="UP000054248">
    <property type="component" value="Unassembled WGS sequence"/>
</dbReference>
<dbReference type="Gene3D" id="2.60.120.260">
    <property type="entry name" value="Galactose-binding domain-like"/>
    <property type="match status" value="2"/>
</dbReference>
<proteinExistence type="inferred from homology"/>
<dbReference type="InterPro" id="IPR037110">
    <property type="entry name" value="Betagal_dom2_sf"/>
</dbReference>
<dbReference type="SUPFAM" id="SSF49785">
    <property type="entry name" value="Galactose-binding domain-like"/>
    <property type="match status" value="2"/>
</dbReference>
<dbReference type="InterPro" id="IPR001944">
    <property type="entry name" value="Glycoside_Hdrlase_35"/>
</dbReference>
<organism evidence="12 13">
    <name type="scientific">Tulasnella calospora MUT 4182</name>
    <dbReference type="NCBI Taxonomy" id="1051891"/>
    <lineage>
        <taxon>Eukaryota</taxon>
        <taxon>Fungi</taxon>
        <taxon>Dikarya</taxon>
        <taxon>Basidiomycota</taxon>
        <taxon>Agaricomycotina</taxon>
        <taxon>Agaricomycetes</taxon>
        <taxon>Cantharellales</taxon>
        <taxon>Tulasnellaceae</taxon>
        <taxon>Tulasnella</taxon>
    </lineage>
</organism>
<gene>
    <name evidence="12" type="ORF">M407DRAFT_232038</name>
</gene>
<evidence type="ECO:0000256" key="7">
    <source>
        <dbReference type="ARBA" id="ARBA00023295"/>
    </source>
</evidence>
<comment type="catalytic activity">
    <reaction evidence="1">
        <text>Hydrolysis of terminal non-reducing beta-D-galactose residues in beta-D-galactosides.</text>
        <dbReference type="EC" id="3.2.1.23"/>
    </reaction>
</comment>
<feature type="domain" description="Beta-galactosidase jelly roll" evidence="11">
    <location>
        <begin position="467"/>
        <end position="596"/>
    </location>
</feature>
<keyword evidence="13" id="KW-1185">Reference proteome</keyword>
<feature type="signal peptide" evidence="9">
    <location>
        <begin position="1"/>
        <end position="18"/>
    </location>
</feature>
<dbReference type="EMBL" id="KN823002">
    <property type="protein sequence ID" value="KIO27852.1"/>
    <property type="molecule type" value="Genomic_DNA"/>
</dbReference>
<dbReference type="Pfam" id="PF01301">
    <property type="entry name" value="Glyco_hydro_35"/>
    <property type="match status" value="1"/>
</dbReference>